<comment type="caution">
    <text evidence="1">The sequence shown here is derived from an EMBL/GenBank/DDBJ whole genome shotgun (WGS) entry which is preliminary data.</text>
</comment>
<organism evidence="1 2">
    <name type="scientific">Lactobacillus helveticus CIRM-BIA 104</name>
    <dbReference type="NCBI Taxonomy" id="1226333"/>
    <lineage>
        <taxon>Bacteria</taxon>
        <taxon>Bacillati</taxon>
        <taxon>Bacillota</taxon>
        <taxon>Bacilli</taxon>
        <taxon>Lactobacillales</taxon>
        <taxon>Lactobacillaceae</taxon>
        <taxon>Lactobacillus</taxon>
    </lineage>
</organism>
<dbReference type="HOGENOM" id="CLU_3438569_0_0_9"/>
<protein>
    <submittedName>
        <fullName evidence="1">Uncharacterized protein</fullName>
    </submittedName>
</protein>
<dbReference type="Proteomes" id="UP000017247">
    <property type="component" value="Unassembled WGS sequence"/>
</dbReference>
<accession>U6FAR2</accession>
<gene>
    <name evidence="1" type="ORF">LHCIRMBIA104_00690</name>
</gene>
<evidence type="ECO:0000313" key="2">
    <source>
        <dbReference type="Proteomes" id="UP000017247"/>
    </source>
</evidence>
<sequence length="10" mass="1235">MRFRPANCQL</sequence>
<dbReference type="EMBL" id="CBUL010000085">
    <property type="protein sequence ID" value="CDI60404.1"/>
    <property type="molecule type" value="Genomic_DNA"/>
</dbReference>
<name>U6FAR2_LACHE</name>
<reference evidence="1" key="1">
    <citation type="submission" date="2013-09" db="EMBL/GenBank/DDBJ databases">
        <title>Draft Genome Sequence of five Lactobacillus helveticus strains CIRM-BIA 101T, 103, 104, 951 and 953 isolated from milk product.</title>
        <authorList>
            <person name="Valence F."/>
            <person name="Chuat V."/>
            <person name="Ma L."/>
            <person name="Creno S."/>
            <person name="Falentin H."/>
            <person name="Lortal S."/>
            <person name="Bizet C."/>
            <person name="Clermont D."/>
            <person name="Loux V."/>
            <person name="Bouchier C."/>
            <person name="Cousin S."/>
        </authorList>
    </citation>
    <scope>NUCLEOTIDE SEQUENCE [LARGE SCALE GENOMIC DNA]</scope>
    <source>
        <strain evidence="1">CIRM-BIA 104</strain>
    </source>
</reference>
<proteinExistence type="predicted"/>
<evidence type="ECO:0000313" key="1">
    <source>
        <dbReference type="EMBL" id="CDI60404.1"/>
    </source>
</evidence>